<sequence length="145" mass="16852">MSVSKIPVVVETLLREIEERIRHLKTKQFTDEELLLLHSAFGAVLQRAFEVLEKYPTLEIYSTANNTRILIEIKGDNDRCYRVFPRINFCPCQAFKHQVLGKKAQVTCKHVLAARIALILDKIVENKITQDQYLMLLQSMFESED</sequence>
<dbReference type="EMBL" id="CAVLEF010000002">
    <property type="protein sequence ID" value="CAK1541518.1"/>
    <property type="molecule type" value="Genomic_DNA"/>
</dbReference>
<dbReference type="InterPro" id="IPR007527">
    <property type="entry name" value="Znf_SWIM"/>
</dbReference>
<dbReference type="PANTHER" id="PTHR28498:SF1">
    <property type="entry name" value="ZINC FINGER SWIM DOMAIN-CONTAINING PROTEIN 7"/>
    <property type="match status" value="1"/>
</dbReference>
<comment type="caution">
    <text evidence="3">The sequence shown here is derived from an EMBL/GenBank/DDBJ whole genome shotgun (WGS) entry which is preliminary data.</text>
</comment>
<dbReference type="GO" id="GO:0008270">
    <property type="term" value="F:zinc ion binding"/>
    <property type="evidence" value="ECO:0007669"/>
    <property type="project" value="UniProtKB-KW"/>
</dbReference>
<organism evidence="3 4">
    <name type="scientific">Leptosia nina</name>
    <dbReference type="NCBI Taxonomy" id="320188"/>
    <lineage>
        <taxon>Eukaryota</taxon>
        <taxon>Metazoa</taxon>
        <taxon>Ecdysozoa</taxon>
        <taxon>Arthropoda</taxon>
        <taxon>Hexapoda</taxon>
        <taxon>Insecta</taxon>
        <taxon>Pterygota</taxon>
        <taxon>Neoptera</taxon>
        <taxon>Endopterygota</taxon>
        <taxon>Lepidoptera</taxon>
        <taxon>Glossata</taxon>
        <taxon>Ditrysia</taxon>
        <taxon>Papilionoidea</taxon>
        <taxon>Pieridae</taxon>
        <taxon>Pierinae</taxon>
        <taxon>Leptosia</taxon>
    </lineage>
</organism>
<dbReference type="PROSITE" id="PS50966">
    <property type="entry name" value="ZF_SWIM"/>
    <property type="match status" value="1"/>
</dbReference>
<reference evidence="3 4" key="1">
    <citation type="submission" date="2023-11" db="EMBL/GenBank/DDBJ databases">
        <authorList>
            <person name="Okamura Y."/>
        </authorList>
    </citation>
    <scope>NUCLEOTIDE SEQUENCE [LARGE SCALE GENOMIC DNA]</scope>
</reference>
<dbReference type="GO" id="GO:0000724">
    <property type="term" value="P:double-strand break repair via homologous recombination"/>
    <property type="evidence" value="ECO:0007669"/>
    <property type="project" value="TreeGrafter"/>
</dbReference>
<feature type="domain" description="SWIM-type" evidence="2">
    <location>
        <begin position="81"/>
        <end position="119"/>
    </location>
</feature>
<gene>
    <name evidence="3" type="ORF">LNINA_LOCUS1495</name>
</gene>
<protein>
    <recommendedName>
        <fullName evidence="2">SWIM-type domain-containing protein</fullName>
    </recommendedName>
</protein>
<evidence type="ECO:0000256" key="1">
    <source>
        <dbReference type="PROSITE-ProRule" id="PRU00325"/>
    </source>
</evidence>
<proteinExistence type="predicted"/>
<dbReference type="PANTHER" id="PTHR28498">
    <property type="entry name" value="ZINC FINGER SWIM DOMAIN-CONTAINING PROTEIN 7"/>
    <property type="match status" value="1"/>
</dbReference>
<keyword evidence="1" id="KW-0479">Metal-binding</keyword>
<evidence type="ECO:0000313" key="3">
    <source>
        <dbReference type="EMBL" id="CAK1541518.1"/>
    </source>
</evidence>
<evidence type="ECO:0000313" key="4">
    <source>
        <dbReference type="Proteomes" id="UP001497472"/>
    </source>
</evidence>
<evidence type="ECO:0000259" key="2">
    <source>
        <dbReference type="PROSITE" id="PS50966"/>
    </source>
</evidence>
<keyword evidence="1" id="KW-0863">Zinc-finger</keyword>
<dbReference type="GO" id="GO:0097196">
    <property type="term" value="C:Shu complex"/>
    <property type="evidence" value="ECO:0007669"/>
    <property type="project" value="TreeGrafter"/>
</dbReference>
<dbReference type="Proteomes" id="UP001497472">
    <property type="component" value="Unassembled WGS sequence"/>
</dbReference>
<keyword evidence="1" id="KW-0862">Zinc</keyword>
<name>A0AAV1IZG5_9NEOP</name>
<dbReference type="AlphaFoldDB" id="A0AAV1IZG5"/>
<keyword evidence="4" id="KW-1185">Reference proteome</keyword>
<accession>A0AAV1IZG5</accession>